<dbReference type="PROSITE" id="PS50110">
    <property type="entry name" value="RESPONSE_REGULATORY"/>
    <property type="match status" value="1"/>
</dbReference>
<dbReference type="SUPFAM" id="SSF52172">
    <property type="entry name" value="CheY-like"/>
    <property type="match status" value="1"/>
</dbReference>
<dbReference type="Pfam" id="PF00072">
    <property type="entry name" value="Response_reg"/>
    <property type="match status" value="1"/>
</dbReference>
<evidence type="ECO:0000256" key="3">
    <source>
        <dbReference type="PROSITE-ProRule" id="PRU00169"/>
    </source>
</evidence>
<dbReference type="Gene3D" id="3.40.50.2300">
    <property type="match status" value="1"/>
</dbReference>
<dbReference type="AlphaFoldDB" id="A0A5A8F5J1"/>
<keyword evidence="2" id="KW-0902">Two-component regulatory system</keyword>
<dbReference type="SMART" id="SM00448">
    <property type="entry name" value="REC"/>
    <property type="match status" value="1"/>
</dbReference>
<sequence length="118" mass="13379">MKIVIADDELRLRKIVAMHLKKSGFEVYEANNGKDAVELVEKIVPDVIVLDINMPVMDGFQAAEEIKRKDNLKNIPIIFLTARSDMESMQKGDELNAAHYLTKPFSPKELINKIRGLV</sequence>
<keyword evidence="6" id="KW-1185">Reference proteome</keyword>
<feature type="domain" description="Response regulatory" evidence="4">
    <location>
        <begin position="2"/>
        <end position="118"/>
    </location>
</feature>
<feature type="modified residue" description="4-aspartylphosphate" evidence="3">
    <location>
        <position position="51"/>
    </location>
</feature>
<dbReference type="RefSeq" id="WP_149265917.1">
    <property type="nucleotide sequence ID" value="NZ_VFJB01000004.1"/>
</dbReference>
<dbReference type="InterPro" id="IPR001789">
    <property type="entry name" value="Sig_transdc_resp-reg_receiver"/>
</dbReference>
<proteinExistence type="predicted"/>
<dbReference type="GO" id="GO:0000160">
    <property type="term" value="P:phosphorelay signal transduction system"/>
    <property type="evidence" value="ECO:0007669"/>
    <property type="project" value="UniProtKB-KW"/>
</dbReference>
<name>A0A5A8F5J1_9BACT</name>
<organism evidence="5 6">
    <name type="scientific">Deferribacter autotrophicus</name>
    <dbReference type="NCBI Taxonomy" id="500465"/>
    <lineage>
        <taxon>Bacteria</taxon>
        <taxon>Pseudomonadati</taxon>
        <taxon>Deferribacterota</taxon>
        <taxon>Deferribacteres</taxon>
        <taxon>Deferribacterales</taxon>
        <taxon>Deferribacteraceae</taxon>
        <taxon>Deferribacter</taxon>
    </lineage>
</organism>
<dbReference type="Proteomes" id="UP000322876">
    <property type="component" value="Unassembled WGS sequence"/>
</dbReference>
<comment type="caution">
    <text evidence="5">The sequence shown here is derived from an EMBL/GenBank/DDBJ whole genome shotgun (WGS) entry which is preliminary data.</text>
</comment>
<evidence type="ECO:0000256" key="1">
    <source>
        <dbReference type="ARBA" id="ARBA00022553"/>
    </source>
</evidence>
<dbReference type="InterPro" id="IPR011006">
    <property type="entry name" value="CheY-like_superfamily"/>
</dbReference>
<evidence type="ECO:0000313" key="5">
    <source>
        <dbReference type="EMBL" id="KAA0258360.1"/>
    </source>
</evidence>
<protein>
    <submittedName>
        <fullName evidence="5">Response regulator</fullName>
    </submittedName>
</protein>
<dbReference type="PANTHER" id="PTHR44591:SF14">
    <property type="entry name" value="PROTEIN PILG"/>
    <property type="match status" value="1"/>
</dbReference>
<dbReference type="OrthoDB" id="9800897at2"/>
<evidence type="ECO:0000313" key="6">
    <source>
        <dbReference type="Proteomes" id="UP000322876"/>
    </source>
</evidence>
<gene>
    <name evidence="5" type="ORF">FHQ18_04155</name>
</gene>
<dbReference type="PANTHER" id="PTHR44591">
    <property type="entry name" value="STRESS RESPONSE REGULATOR PROTEIN 1"/>
    <property type="match status" value="1"/>
</dbReference>
<evidence type="ECO:0000256" key="2">
    <source>
        <dbReference type="ARBA" id="ARBA00023012"/>
    </source>
</evidence>
<dbReference type="EMBL" id="VFJB01000004">
    <property type="protein sequence ID" value="KAA0258360.1"/>
    <property type="molecule type" value="Genomic_DNA"/>
</dbReference>
<accession>A0A5A8F5J1</accession>
<evidence type="ECO:0000259" key="4">
    <source>
        <dbReference type="PROSITE" id="PS50110"/>
    </source>
</evidence>
<dbReference type="InterPro" id="IPR050595">
    <property type="entry name" value="Bact_response_regulator"/>
</dbReference>
<keyword evidence="1 3" id="KW-0597">Phosphoprotein</keyword>
<reference evidence="5 6" key="1">
    <citation type="submission" date="2019-06" db="EMBL/GenBank/DDBJ databases">
        <title>Genomic insights into carbon and energy metabolism of Deferribacter autotrophicus revealed new metabolic traits in the phylum Deferribacteres.</title>
        <authorList>
            <person name="Slobodkin A.I."/>
            <person name="Slobodkina G.B."/>
            <person name="Allioux M."/>
            <person name="Alain K."/>
            <person name="Jebbar M."/>
            <person name="Shadrin V."/>
            <person name="Kublanov I.V."/>
            <person name="Toshchakov S.V."/>
            <person name="Bonch-Osmolovskaya E.A."/>
        </authorList>
    </citation>
    <scope>NUCLEOTIDE SEQUENCE [LARGE SCALE GENOMIC DNA]</scope>
    <source>
        <strain evidence="5 6">SL50</strain>
    </source>
</reference>